<dbReference type="EMBL" id="BFAD01000002">
    <property type="protein sequence ID" value="GBE78849.1"/>
    <property type="molecule type" value="Genomic_DNA"/>
</dbReference>
<dbReference type="InParanoid" id="A0A401G9M5"/>
<dbReference type="AlphaFoldDB" id="A0A401G9M5"/>
<reference evidence="1 2" key="1">
    <citation type="journal article" date="2018" name="Sci. Rep.">
        <title>Genome sequence of the cauliflower mushroom Sparassis crispa (Hanabiratake) and its association with beneficial usage.</title>
        <authorList>
            <person name="Kiyama R."/>
            <person name="Furutani Y."/>
            <person name="Kawaguchi K."/>
            <person name="Nakanishi T."/>
        </authorList>
    </citation>
    <scope>NUCLEOTIDE SEQUENCE [LARGE SCALE GENOMIC DNA]</scope>
</reference>
<proteinExistence type="predicted"/>
<accession>A0A401G9M5</accession>
<sequence length="124" mass="13320">MTNLHGELTTVSSTIFGMISHHSTTAHSPAATRSRALGRYVHNCGESAESFGKVLERIVRTLSERSLRSLDSVMAKFPDSTAAGAVIRAIEGVVERLSLRIFFSSKLTVAYPRSVSNSGIPLAS</sequence>
<dbReference type="GeneID" id="38775766"/>
<evidence type="ECO:0000313" key="1">
    <source>
        <dbReference type="EMBL" id="GBE78849.1"/>
    </source>
</evidence>
<comment type="caution">
    <text evidence="1">The sequence shown here is derived from an EMBL/GenBank/DDBJ whole genome shotgun (WGS) entry which is preliminary data.</text>
</comment>
<protein>
    <submittedName>
        <fullName evidence="1">Uncharacterized protein</fullName>
    </submittedName>
</protein>
<dbReference type="RefSeq" id="XP_027609762.1">
    <property type="nucleotide sequence ID" value="XM_027753961.1"/>
</dbReference>
<dbReference type="Proteomes" id="UP000287166">
    <property type="component" value="Unassembled WGS sequence"/>
</dbReference>
<name>A0A401G9M5_9APHY</name>
<gene>
    <name evidence="1" type="ORF">SCP_0200460</name>
</gene>
<keyword evidence="2" id="KW-1185">Reference proteome</keyword>
<evidence type="ECO:0000313" key="2">
    <source>
        <dbReference type="Proteomes" id="UP000287166"/>
    </source>
</evidence>
<organism evidence="1 2">
    <name type="scientific">Sparassis crispa</name>
    <dbReference type="NCBI Taxonomy" id="139825"/>
    <lineage>
        <taxon>Eukaryota</taxon>
        <taxon>Fungi</taxon>
        <taxon>Dikarya</taxon>
        <taxon>Basidiomycota</taxon>
        <taxon>Agaricomycotina</taxon>
        <taxon>Agaricomycetes</taxon>
        <taxon>Polyporales</taxon>
        <taxon>Sparassidaceae</taxon>
        <taxon>Sparassis</taxon>
    </lineage>
</organism>